<comment type="catalytic activity">
    <reaction evidence="13">
        <text>O-phospho-D-serine + H2O = D-serine + phosphate</text>
        <dbReference type="Rhea" id="RHEA:24873"/>
        <dbReference type="ChEBI" id="CHEBI:15377"/>
        <dbReference type="ChEBI" id="CHEBI:35247"/>
        <dbReference type="ChEBI" id="CHEBI:43474"/>
        <dbReference type="ChEBI" id="CHEBI:58680"/>
        <dbReference type="EC" id="3.1.3.3"/>
    </reaction>
</comment>
<dbReference type="InterPro" id="IPR036412">
    <property type="entry name" value="HAD-like_sf"/>
</dbReference>
<comment type="similarity">
    <text evidence="3">Belongs to the HAD-like hydrolase superfamily. SerB family.</text>
</comment>
<dbReference type="RefSeq" id="WP_208844021.1">
    <property type="nucleotide sequence ID" value="NZ_CP072133.1"/>
</dbReference>
<dbReference type="InterPro" id="IPR050582">
    <property type="entry name" value="HAD-like_SerB"/>
</dbReference>
<dbReference type="SFLD" id="SFLDF00029">
    <property type="entry name" value="phosphoserine_phosphatase"/>
    <property type="match status" value="1"/>
</dbReference>
<dbReference type="SFLD" id="SFLDG01137">
    <property type="entry name" value="C1.6.1:_Phosphoserine_Phosphat"/>
    <property type="match status" value="1"/>
</dbReference>
<dbReference type="GO" id="GO:0006564">
    <property type="term" value="P:L-serine biosynthetic process"/>
    <property type="evidence" value="ECO:0007669"/>
    <property type="project" value="UniProtKB-KW"/>
</dbReference>
<accession>A0A975DL50</accession>
<keyword evidence="6" id="KW-0028">Amino-acid biosynthesis</keyword>
<dbReference type="Pfam" id="PF00702">
    <property type="entry name" value="Hydrolase"/>
    <property type="match status" value="1"/>
</dbReference>
<evidence type="ECO:0000313" key="15">
    <source>
        <dbReference type="EMBL" id="QTH72396.1"/>
    </source>
</evidence>
<keyword evidence="7" id="KW-0479">Metal-binding</keyword>
<evidence type="ECO:0000256" key="1">
    <source>
        <dbReference type="ARBA" id="ARBA00001946"/>
    </source>
</evidence>
<dbReference type="AlphaFoldDB" id="A0A975DL50"/>
<keyword evidence="9" id="KW-0460">Magnesium</keyword>
<dbReference type="PANTHER" id="PTHR43344:SF2">
    <property type="entry name" value="PHOSPHOSERINE PHOSPHATASE"/>
    <property type="match status" value="1"/>
</dbReference>
<name>A0A975DL50_9GAMM</name>
<dbReference type="KEGG" id="pxi:J5O05_06035"/>
<evidence type="ECO:0000256" key="2">
    <source>
        <dbReference type="ARBA" id="ARBA00005135"/>
    </source>
</evidence>
<dbReference type="EMBL" id="CP072133">
    <property type="protein sequence ID" value="QTH72396.1"/>
    <property type="molecule type" value="Genomic_DNA"/>
</dbReference>
<proteinExistence type="inferred from homology"/>
<reference evidence="15" key="1">
    <citation type="submission" date="2021-03" db="EMBL/GenBank/DDBJ databases">
        <title>Complete Genome of Pseudoalteromonas xiamenensis STKMTI.2, a new potential marine bacterium producing anti-Vibrio compounds.</title>
        <authorList>
            <person name="Handayani D.P."/>
            <person name="Isnansetyo A."/>
            <person name="Istiqomah I."/>
            <person name="Jumina J."/>
        </authorList>
    </citation>
    <scope>NUCLEOTIDE SEQUENCE</scope>
    <source>
        <strain evidence="15">STKMTI.2</strain>
    </source>
</reference>
<comment type="pathway">
    <text evidence="2">Amino-acid biosynthesis; L-serine biosynthesis; L-serine from 3-phospho-D-glycerate: step 3/3.</text>
</comment>
<dbReference type="EC" id="3.1.3.3" evidence="4"/>
<evidence type="ECO:0000256" key="5">
    <source>
        <dbReference type="ARBA" id="ARBA00015196"/>
    </source>
</evidence>
<feature type="active site" description="Proton donor" evidence="14">
    <location>
        <position position="119"/>
    </location>
</feature>
<dbReference type="NCBIfam" id="TIGR00338">
    <property type="entry name" value="serB"/>
    <property type="match status" value="1"/>
</dbReference>
<dbReference type="PANTHER" id="PTHR43344">
    <property type="entry name" value="PHOSPHOSERINE PHOSPHATASE"/>
    <property type="match status" value="1"/>
</dbReference>
<dbReference type="NCBIfam" id="TIGR01488">
    <property type="entry name" value="HAD-SF-IB"/>
    <property type="match status" value="1"/>
</dbReference>
<feature type="active site" description="Nucleophile" evidence="14">
    <location>
        <position position="117"/>
    </location>
</feature>
<evidence type="ECO:0000256" key="12">
    <source>
        <dbReference type="ARBA" id="ARBA00048138"/>
    </source>
</evidence>
<dbReference type="Gene3D" id="3.30.70.2020">
    <property type="match status" value="1"/>
</dbReference>
<evidence type="ECO:0000256" key="10">
    <source>
        <dbReference type="ARBA" id="ARBA00023299"/>
    </source>
</evidence>
<keyword evidence="16" id="KW-1185">Reference proteome</keyword>
<dbReference type="InterPro" id="IPR023214">
    <property type="entry name" value="HAD_sf"/>
</dbReference>
<evidence type="ECO:0000256" key="3">
    <source>
        <dbReference type="ARBA" id="ARBA00009184"/>
    </source>
</evidence>
<evidence type="ECO:0000256" key="11">
    <source>
        <dbReference type="ARBA" id="ARBA00031693"/>
    </source>
</evidence>
<sequence length="319" mass="34475">MQAAHIEWKELPSLQPVSTPPQSKQRLVVFGHSIDDTLLGKLVTSLIGENIPVTHVTLFKPHDFLETAASLSLNIHPNNLTQAFKARVRAIFAEHDLEAAIIENAPSLQSPGLLLMDMDSTAIKIECIDEIARLAGVYDEVAAVTQAAMAGQLAFSDSLVQRVAKLQGIEMSLLDTIRFDLPLMPGIELLCSVLKANDWKLAIASGGFTLFAEQLRKPLQLDEIVANELAFNGTALNGKVIGRIIDAKAKQETLCELAARYDIPSTQTVAIGDGANDLMMMAEAQLGVAIHGKEKVVYEADAAICHGSLLQLVYFLSAP</sequence>
<dbReference type="Gene3D" id="3.40.50.1000">
    <property type="entry name" value="HAD superfamily/HAD-like"/>
    <property type="match status" value="1"/>
</dbReference>
<evidence type="ECO:0000256" key="7">
    <source>
        <dbReference type="ARBA" id="ARBA00022723"/>
    </source>
</evidence>
<dbReference type="GO" id="GO:0000287">
    <property type="term" value="F:magnesium ion binding"/>
    <property type="evidence" value="ECO:0007669"/>
    <property type="project" value="TreeGrafter"/>
</dbReference>
<dbReference type="SUPFAM" id="SSF56784">
    <property type="entry name" value="HAD-like"/>
    <property type="match status" value="1"/>
</dbReference>
<dbReference type="Gene3D" id="1.10.150.210">
    <property type="entry name" value="Phosphoserine phosphatase, domain 2"/>
    <property type="match status" value="1"/>
</dbReference>
<evidence type="ECO:0000256" key="4">
    <source>
        <dbReference type="ARBA" id="ARBA00012640"/>
    </source>
</evidence>
<comment type="catalytic activity">
    <reaction evidence="12">
        <text>O-phospho-L-serine + H2O = L-serine + phosphate</text>
        <dbReference type="Rhea" id="RHEA:21208"/>
        <dbReference type="ChEBI" id="CHEBI:15377"/>
        <dbReference type="ChEBI" id="CHEBI:33384"/>
        <dbReference type="ChEBI" id="CHEBI:43474"/>
        <dbReference type="ChEBI" id="CHEBI:57524"/>
        <dbReference type="EC" id="3.1.3.3"/>
    </reaction>
</comment>
<evidence type="ECO:0000313" key="16">
    <source>
        <dbReference type="Proteomes" id="UP000664904"/>
    </source>
</evidence>
<keyword evidence="10" id="KW-0718">Serine biosynthesis</keyword>
<dbReference type="FunFam" id="1.10.150.210:FF:000001">
    <property type="entry name" value="Phosphoserine phosphatase"/>
    <property type="match status" value="1"/>
</dbReference>
<gene>
    <name evidence="15" type="primary">serB</name>
    <name evidence="15" type="ORF">J5O05_06035</name>
</gene>
<evidence type="ECO:0000256" key="8">
    <source>
        <dbReference type="ARBA" id="ARBA00022801"/>
    </source>
</evidence>
<keyword evidence="8 15" id="KW-0378">Hydrolase</keyword>
<evidence type="ECO:0000256" key="6">
    <source>
        <dbReference type="ARBA" id="ARBA00022605"/>
    </source>
</evidence>
<evidence type="ECO:0000256" key="14">
    <source>
        <dbReference type="PIRSR" id="PIRSR604469-1"/>
    </source>
</evidence>
<dbReference type="InterPro" id="IPR004469">
    <property type="entry name" value="PSP"/>
</dbReference>
<evidence type="ECO:0000256" key="13">
    <source>
        <dbReference type="ARBA" id="ARBA00048523"/>
    </source>
</evidence>
<dbReference type="SFLD" id="SFLDS00003">
    <property type="entry name" value="Haloacid_Dehalogenase"/>
    <property type="match status" value="1"/>
</dbReference>
<evidence type="ECO:0000256" key="9">
    <source>
        <dbReference type="ARBA" id="ARBA00022842"/>
    </source>
</evidence>
<dbReference type="GO" id="GO:0036424">
    <property type="term" value="F:L-phosphoserine phosphatase activity"/>
    <property type="evidence" value="ECO:0007669"/>
    <property type="project" value="InterPro"/>
</dbReference>
<dbReference type="GO" id="GO:0005737">
    <property type="term" value="C:cytoplasm"/>
    <property type="evidence" value="ECO:0007669"/>
    <property type="project" value="TreeGrafter"/>
</dbReference>
<dbReference type="SFLD" id="SFLDG01136">
    <property type="entry name" value="C1.6:_Phosphoserine_Phosphatas"/>
    <property type="match status" value="1"/>
</dbReference>
<comment type="cofactor">
    <cofactor evidence="1">
        <name>Mg(2+)</name>
        <dbReference type="ChEBI" id="CHEBI:18420"/>
    </cofactor>
</comment>
<protein>
    <recommendedName>
        <fullName evidence="5">Phosphoserine phosphatase</fullName>
        <ecNumber evidence="4">3.1.3.3</ecNumber>
    </recommendedName>
    <alternativeName>
        <fullName evidence="11">O-phosphoserine phosphohydrolase</fullName>
    </alternativeName>
</protein>
<dbReference type="Proteomes" id="UP000664904">
    <property type="component" value="Chromosome"/>
</dbReference>
<organism evidence="15 16">
    <name type="scientific">Pseudoalteromonas xiamenensis</name>
    <dbReference type="NCBI Taxonomy" id="882626"/>
    <lineage>
        <taxon>Bacteria</taxon>
        <taxon>Pseudomonadati</taxon>
        <taxon>Pseudomonadota</taxon>
        <taxon>Gammaproteobacteria</taxon>
        <taxon>Alteromonadales</taxon>
        <taxon>Pseudoalteromonadaceae</taxon>
        <taxon>Pseudoalteromonas</taxon>
    </lineage>
</organism>